<dbReference type="EMBL" id="CP074133">
    <property type="protein sequence ID" value="QUX23479.1"/>
    <property type="molecule type" value="Genomic_DNA"/>
</dbReference>
<dbReference type="Proteomes" id="UP000676079">
    <property type="component" value="Chromosome"/>
</dbReference>
<feature type="transmembrane region" description="Helical" evidence="2">
    <location>
        <begin position="60"/>
        <end position="87"/>
    </location>
</feature>
<sequence>MSDNPYDPYKDATGGYSAPGHDPYGRPSGHYGGGPYGPAPGYGYTPPPPRPEHEGRAITALILSCVQLVLCCGVTAIPGIVFGALALGEKYDPERGERLTKNAWLSVWINFGILGVIIVGYIALVVFAIASSA</sequence>
<feature type="transmembrane region" description="Helical" evidence="2">
    <location>
        <begin position="107"/>
        <end position="130"/>
    </location>
</feature>
<keyword evidence="2" id="KW-0812">Transmembrane</keyword>
<keyword evidence="2" id="KW-0472">Membrane</keyword>
<name>A0ABX8BML0_9ACTN</name>
<protein>
    <submittedName>
        <fullName evidence="3">DUF4190 domain-containing protein</fullName>
    </submittedName>
</protein>
<feature type="region of interest" description="Disordered" evidence="1">
    <location>
        <begin position="1"/>
        <end position="51"/>
    </location>
</feature>
<organism evidence="3 4">
    <name type="scientific">Nocardiopsis changdeensis</name>
    <dbReference type="NCBI Taxonomy" id="2831969"/>
    <lineage>
        <taxon>Bacteria</taxon>
        <taxon>Bacillati</taxon>
        <taxon>Actinomycetota</taxon>
        <taxon>Actinomycetes</taxon>
        <taxon>Streptosporangiales</taxon>
        <taxon>Nocardiopsidaceae</taxon>
        <taxon>Nocardiopsis</taxon>
    </lineage>
</organism>
<gene>
    <name evidence="3" type="ORF">KGD84_03615</name>
</gene>
<evidence type="ECO:0000256" key="1">
    <source>
        <dbReference type="SAM" id="MobiDB-lite"/>
    </source>
</evidence>
<reference evidence="3 4" key="1">
    <citation type="submission" date="2021-05" db="EMBL/GenBank/DDBJ databases">
        <title>Direct Submission.</title>
        <authorList>
            <person name="Li K."/>
            <person name="Gao J."/>
        </authorList>
    </citation>
    <scope>NUCLEOTIDE SEQUENCE [LARGE SCALE GENOMIC DNA]</scope>
    <source>
        <strain evidence="3 4">Mg02</strain>
    </source>
</reference>
<evidence type="ECO:0000313" key="3">
    <source>
        <dbReference type="EMBL" id="QUX23479.1"/>
    </source>
</evidence>
<keyword evidence="4" id="KW-1185">Reference proteome</keyword>
<keyword evidence="2" id="KW-1133">Transmembrane helix</keyword>
<dbReference type="RefSeq" id="WP_220564702.1">
    <property type="nucleotide sequence ID" value="NZ_CP074133.1"/>
</dbReference>
<proteinExistence type="predicted"/>
<evidence type="ECO:0000256" key="2">
    <source>
        <dbReference type="SAM" id="Phobius"/>
    </source>
</evidence>
<accession>A0ABX8BML0</accession>
<evidence type="ECO:0000313" key="4">
    <source>
        <dbReference type="Proteomes" id="UP000676079"/>
    </source>
</evidence>